<evidence type="ECO:0000256" key="3">
    <source>
        <dbReference type="ARBA" id="ARBA00022692"/>
    </source>
</evidence>
<feature type="transmembrane region" description="Helical" evidence="6">
    <location>
        <begin position="261"/>
        <end position="280"/>
    </location>
</feature>
<evidence type="ECO:0000256" key="4">
    <source>
        <dbReference type="ARBA" id="ARBA00022989"/>
    </source>
</evidence>
<evidence type="ECO:0000256" key="2">
    <source>
        <dbReference type="ARBA" id="ARBA00022448"/>
    </source>
</evidence>
<comment type="caution">
    <text evidence="8">The sequence shown here is derived from an EMBL/GenBank/DDBJ whole genome shotgun (WGS) entry which is preliminary data.</text>
</comment>
<dbReference type="GO" id="GO:0022857">
    <property type="term" value="F:transmembrane transporter activity"/>
    <property type="evidence" value="ECO:0007669"/>
    <property type="project" value="InterPro"/>
</dbReference>
<evidence type="ECO:0000313" key="8">
    <source>
        <dbReference type="EMBL" id="PCE23697.1"/>
    </source>
</evidence>
<dbReference type="PANTHER" id="PTHR23501">
    <property type="entry name" value="MAJOR FACILITATOR SUPERFAMILY"/>
    <property type="match status" value="1"/>
</dbReference>
<sequence>MRENCLSTRLEESDYALKPYERPMILGSPASPDHPAPRRYAYFAIGCLICITQGLGNGLVSVNLNYAQGTLGLYSDEVTWLTAAYFMVYASANLVLVKFRQQFGLRRFVTSLLVTYTVFALLDAFAQGFWSAVAVRAISAISAAGLSSMGLYYLMQSMPAAKRMHGMLIGISVPQLATPLARVLSPGLLETGNWHRLNWFELGMAVATLAAVMMLPLPPSERRKVFEPADFLTLAVLGSGLALFVAIFSEGRIEWWTERVWLGWALAGSIALITAGLIIEHYRVNPLINTRWLGTREVARIMLIAAAIRILLSEQTFGSVGLLALFGMLNDQMITLNTIILVASIASIVFSALTLDPTNPGKPITVAAALIAMGAFMDAGATNLSRPENFYLSQGLIGFASLVFLGRAMVIISSRMVLAGGQNYLVSFVVVFNISQSVGGIVGSTLLGTFQTIRERFHSNELVQSLVMSNPVVAAQMHAGVARLSQRVIREANVLAYNDVFLLVGVLASVTVVWGVVIQWLMWRRREVSPLVLLQQQMMKAQQVQANRKSPE</sequence>
<feature type="transmembrane region" description="Helical" evidence="6">
    <location>
        <begin position="390"/>
        <end position="412"/>
    </location>
</feature>
<dbReference type="SUPFAM" id="SSF103473">
    <property type="entry name" value="MFS general substrate transporter"/>
    <property type="match status" value="1"/>
</dbReference>
<comment type="subcellular location">
    <subcellularLocation>
        <location evidence="1">Endomembrane system</location>
        <topology evidence="1">Multi-pass membrane protein</topology>
    </subcellularLocation>
</comment>
<dbReference type="PANTHER" id="PTHR23501:SF191">
    <property type="entry name" value="VACUOLAR BASIC AMINO ACID TRANSPORTER 4"/>
    <property type="match status" value="1"/>
</dbReference>
<dbReference type="InterPro" id="IPR011701">
    <property type="entry name" value="MFS"/>
</dbReference>
<keyword evidence="4 6" id="KW-1133">Transmembrane helix</keyword>
<dbReference type="GO" id="GO:0012505">
    <property type="term" value="C:endomembrane system"/>
    <property type="evidence" value="ECO:0007669"/>
    <property type="project" value="UniProtKB-SubCell"/>
</dbReference>
<dbReference type="InterPro" id="IPR020846">
    <property type="entry name" value="MFS_dom"/>
</dbReference>
<dbReference type="InterPro" id="IPR036259">
    <property type="entry name" value="MFS_trans_sf"/>
</dbReference>
<dbReference type="GO" id="GO:0005886">
    <property type="term" value="C:plasma membrane"/>
    <property type="evidence" value="ECO:0007669"/>
    <property type="project" value="TreeGrafter"/>
</dbReference>
<keyword evidence="3 6" id="KW-0812">Transmembrane</keyword>
<name>A0A2A4ESN7_9BURK</name>
<protein>
    <submittedName>
        <fullName evidence="8">MFS transporter</fullName>
    </submittedName>
</protein>
<proteinExistence type="predicted"/>
<dbReference type="PROSITE" id="PS50850">
    <property type="entry name" value="MFS"/>
    <property type="match status" value="1"/>
</dbReference>
<evidence type="ECO:0000313" key="9">
    <source>
        <dbReference type="Proteomes" id="UP000218022"/>
    </source>
</evidence>
<feature type="transmembrane region" description="Helical" evidence="6">
    <location>
        <begin position="40"/>
        <end position="66"/>
    </location>
</feature>
<feature type="transmembrane region" description="Helical" evidence="6">
    <location>
        <begin position="500"/>
        <end position="523"/>
    </location>
</feature>
<feature type="transmembrane region" description="Helical" evidence="6">
    <location>
        <begin position="78"/>
        <end position="96"/>
    </location>
</feature>
<gene>
    <name evidence="8" type="ORF">BWP39_28875</name>
</gene>
<feature type="transmembrane region" description="Helical" evidence="6">
    <location>
        <begin position="334"/>
        <end position="353"/>
    </location>
</feature>
<feature type="domain" description="Major facilitator superfamily (MFS) profile" evidence="7">
    <location>
        <begin position="42"/>
        <end position="527"/>
    </location>
</feature>
<feature type="transmembrane region" description="Helical" evidence="6">
    <location>
        <begin position="301"/>
        <end position="328"/>
    </location>
</feature>
<dbReference type="Proteomes" id="UP000218022">
    <property type="component" value="Unassembled WGS sequence"/>
</dbReference>
<feature type="transmembrane region" description="Helical" evidence="6">
    <location>
        <begin position="365"/>
        <end position="384"/>
    </location>
</feature>
<feature type="transmembrane region" description="Helical" evidence="6">
    <location>
        <begin position="229"/>
        <end position="249"/>
    </location>
</feature>
<feature type="transmembrane region" description="Helical" evidence="6">
    <location>
        <begin position="197"/>
        <end position="217"/>
    </location>
</feature>
<dbReference type="Gene3D" id="1.20.1250.20">
    <property type="entry name" value="MFS general substrate transporter like domains"/>
    <property type="match status" value="1"/>
</dbReference>
<organism evidence="8 9">
    <name type="scientific">Paraburkholderia acidicola</name>
    <dbReference type="NCBI Taxonomy" id="1912599"/>
    <lineage>
        <taxon>Bacteria</taxon>
        <taxon>Pseudomonadati</taxon>
        <taxon>Pseudomonadota</taxon>
        <taxon>Betaproteobacteria</taxon>
        <taxon>Burkholderiales</taxon>
        <taxon>Burkholderiaceae</taxon>
        <taxon>Paraburkholderia</taxon>
    </lineage>
</organism>
<reference evidence="8 9" key="1">
    <citation type="submission" date="2017-01" db="EMBL/GenBank/DDBJ databases">
        <title>Whole-Genome Shotgun Sequencing of Two beta-Proteobacterial Species in Search of the Bulgecin Biosynthetic Cluster.</title>
        <authorList>
            <person name="Horsman M.E."/>
            <person name="Marous D.R."/>
            <person name="Li R."/>
            <person name="Oliver R.A."/>
            <person name="Byun B."/>
            <person name="Emrich S.J."/>
            <person name="Boggess B."/>
            <person name="Townsend C.A."/>
            <person name="Mobashery S."/>
        </authorList>
    </citation>
    <scope>NUCLEOTIDE SEQUENCE [LARGE SCALE GENOMIC DNA]</scope>
    <source>
        <strain evidence="8 9">ATCC 31363</strain>
    </source>
</reference>
<feature type="transmembrane region" description="Helical" evidence="6">
    <location>
        <begin position="108"/>
        <end position="127"/>
    </location>
</feature>
<dbReference type="AlphaFoldDB" id="A0A2A4ESN7"/>
<keyword evidence="2" id="KW-0813">Transport</keyword>
<evidence type="ECO:0000259" key="7">
    <source>
        <dbReference type="PROSITE" id="PS50850"/>
    </source>
</evidence>
<feature type="transmembrane region" description="Helical" evidence="6">
    <location>
        <begin position="133"/>
        <end position="154"/>
    </location>
</feature>
<keyword evidence="5 6" id="KW-0472">Membrane</keyword>
<dbReference type="EMBL" id="MTZV01000006">
    <property type="protein sequence ID" value="PCE23697.1"/>
    <property type="molecule type" value="Genomic_DNA"/>
</dbReference>
<accession>A0A2A4ESN7</accession>
<dbReference type="Pfam" id="PF07690">
    <property type="entry name" value="MFS_1"/>
    <property type="match status" value="1"/>
</dbReference>
<evidence type="ECO:0000256" key="5">
    <source>
        <dbReference type="ARBA" id="ARBA00023136"/>
    </source>
</evidence>
<evidence type="ECO:0000256" key="1">
    <source>
        <dbReference type="ARBA" id="ARBA00004127"/>
    </source>
</evidence>
<feature type="transmembrane region" description="Helical" evidence="6">
    <location>
        <begin position="424"/>
        <end position="447"/>
    </location>
</feature>
<evidence type="ECO:0000256" key="6">
    <source>
        <dbReference type="SAM" id="Phobius"/>
    </source>
</evidence>